<accession>A0A256GL80</accession>
<dbReference type="EMBL" id="NNRM01000017">
    <property type="protein sequence ID" value="OYR27914.1"/>
    <property type="molecule type" value="Genomic_DNA"/>
</dbReference>
<reference evidence="1 2" key="1">
    <citation type="submission" date="2017-07" db="EMBL/GenBank/DDBJ databases">
        <title>Phylogenetic study on the rhizospheric bacterium Ochrobactrum sp. A44.</title>
        <authorList>
            <person name="Krzyzanowska D.M."/>
            <person name="Ossowicki A."/>
            <person name="Rajewska M."/>
            <person name="Maciag T."/>
            <person name="Kaczynski Z."/>
            <person name="Czerwicka M."/>
            <person name="Jafra S."/>
        </authorList>
    </citation>
    <scope>NUCLEOTIDE SEQUENCE [LARGE SCALE GENOMIC DNA]</scope>
    <source>
        <strain evidence="1 2">CCUG 30717</strain>
    </source>
</reference>
<sequence>MREELQFFVVSANSMLRRHNRPQCKLRGSQTALFSNQPPLPFQLISQSDR</sequence>
<name>A0A256GL80_9HYPH</name>
<protein>
    <submittedName>
        <fullName evidence="1">Uncharacterized protein</fullName>
    </submittedName>
</protein>
<comment type="caution">
    <text evidence="1">The sequence shown here is derived from an EMBL/GenBank/DDBJ whole genome shotgun (WGS) entry which is preliminary data.</text>
</comment>
<keyword evidence="2" id="KW-1185">Reference proteome</keyword>
<evidence type="ECO:0000313" key="2">
    <source>
        <dbReference type="Proteomes" id="UP000216188"/>
    </source>
</evidence>
<organism evidence="1 2">
    <name type="scientific">Brucella pseudogrignonensis</name>
    <dbReference type="NCBI Taxonomy" id="419475"/>
    <lineage>
        <taxon>Bacteria</taxon>
        <taxon>Pseudomonadati</taxon>
        <taxon>Pseudomonadota</taxon>
        <taxon>Alphaproteobacteria</taxon>
        <taxon>Hyphomicrobiales</taxon>
        <taxon>Brucellaceae</taxon>
        <taxon>Brucella/Ochrobactrum group</taxon>
        <taxon>Brucella</taxon>
    </lineage>
</organism>
<dbReference type="Proteomes" id="UP000216188">
    <property type="component" value="Unassembled WGS sequence"/>
</dbReference>
<evidence type="ECO:0000313" key="1">
    <source>
        <dbReference type="EMBL" id="OYR27914.1"/>
    </source>
</evidence>
<gene>
    <name evidence="1" type="ORF">CEV34_1534</name>
</gene>
<dbReference type="AlphaFoldDB" id="A0A256GL80"/>
<proteinExistence type="predicted"/>